<dbReference type="SUPFAM" id="SSF82171">
    <property type="entry name" value="DPP6 N-terminal domain-like"/>
    <property type="match status" value="1"/>
</dbReference>
<reference evidence="2" key="1">
    <citation type="journal article" date="2019" name="Int. J. Syst. Evol. Microbiol.">
        <title>The Global Catalogue of Microorganisms (GCM) 10K type strain sequencing project: providing services to taxonomists for standard genome sequencing and annotation.</title>
        <authorList>
            <consortium name="The Broad Institute Genomics Platform"/>
            <consortium name="The Broad Institute Genome Sequencing Center for Infectious Disease"/>
            <person name="Wu L."/>
            <person name="Ma J."/>
        </authorList>
    </citation>
    <scope>NUCLEOTIDE SEQUENCE [LARGE SCALE GENOMIC DNA]</scope>
    <source>
        <strain evidence="2">JCM 15933</strain>
    </source>
</reference>
<dbReference type="PANTHER" id="PTHR43056">
    <property type="entry name" value="PEPTIDASE S9 PROLYL OLIGOPEPTIDASE"/>
    <property type="match status" value="1"/>
</dbReference>
<dbReference type="InterPro" id="IPR011042">
    <property type="entry name" value="6-blade_b-propeller_TolB-like"/>
</dbReference>
<dbReference type="InterPro" id="IPR050585">
    <property type="entry name" value="Xaa-Pro_dipeptidyl-ppase/CocE"/>
</dbReference>
<name>A0ABP4P4L4_9ACTN</name>
<protein>
    <submittedName>
        <fullName evidence="1">Uncharacterized protein</fullName>
    </submittedName>
</protein>
<comment type="caution">
    <text evidence="1">The sequence shown here is derived from an EMBL/GenBank/DDBJ whole genome shotgun (WGS) entry which is preliminary data.</text>
</comment>
<gene>
    <name evidence="1" type="ORF">GCM10009827_114140</name>
</gene>
<accession>A0ABP4P4L4</accession>
<evidence type="ECO:0000313" key="1">
    <source>
        <dbReference type="EMBL" id="GAA1573386.1"/>
    </source>
</evidence>
<sequence>MHDLRHDPHGDALHWVDGARLLRWEPGGEPVDVTPPGVSVGGGAHVYGGGDFVVAPDAVWCATPDGLFRDSTLVAEGAFGDLALGDGELLAVREDSAGDALVAVPLDGGSLRVLAEAAGFFGAPRPAGGMLAWTWWSAKDMPWDACEVWVAGYEPGGDIGDPMRVAGGGDEAATEPRWGPDGMLYFMSDRTGWWNLYRHDGTAIAPMPTDCAAPPWELGNASYCFLDDGRIAMLVREGPTHRLLLDGSAVPLPYTMINPSLTAWGSSVALVGSAPGLGQQLAIVDPAGSVRRVVASASVPAPSRFPVPVDGDRLLVALVYGAAGGPTVVRVPAGPPDLDQVRRFNDHGFTVVDIEDFADAADCRTVAAHLIDSGLATQVFIHGEGIGGPTALEAAGGPFTAAAVTPPAPAPRFLRPLARPPVDAGAPVHLIGDDFSETIRFFELHRAR</sequence>
<dbReference type="RefSeq" id="WP_344514876.1">
    <property type="nucleotide sequence ID" value="NZ_BAAAQD010000050.1"/>
</dbReference>
<organism evidence="1 2">
    <name type="scientific">Dactylosporangium maewongense</name>
    <dbReference type="NCBI Taxonomy" id="634393"/>
    <lineage>
        <taxon>Bacteria</taxon>
        <taxon>Bacillati</taxon>
        <taxon>Actinomycetota</taxon>
        <taxon>Actinomycetes</taxon>
        <taxon>Micromonosporales</taxon>
        <taxon>Micromonosporaceae</taxon>
        <taxon>Dactylosporangium</taxon>
    </lineage>
</organism>
<dbReference type="Pfam" id="PF07676">
    <property type="entry name" value="PD40"/>
    <property type="match status" value="1"/>
</dbReference>
<proteinExistence type="predicted"/>
<dbReference type="Gene3D" id="2.120.10.30">
    <property type="entry name" value="TolB, C-terminal domain"/>
    <property type="match status" value="1"/>
</dbReference>
<keyword evidence="2" id="KW-1185">Reference proteome</keyword>
<dbReference type="PANTHER" id="PTHR43056:SF5">
    <property type="entry name" value="PEPTIDASE S9 PROLYL OLIGOPEPTIDASE CATALYTIC DOMAIN-CONTAINING PROTEIN"/>
    <property type="match status" value="1"/>
</dbReference>
<dbReference type="InterPro" id="IPR011659">
    <property type="entry name" value="WD40"/>
</dbReference>
<evidence type="ECO:0000313" key="2">
    <source>
        <dbReference type="Proteomes" id="UP001501470"/>
    </source>
</evidence>
<dbReference type="EMBL" id="BAAAQD010000050">
    <property type="protein sequence ID" value="GAA1573386.1"/>
    <property type="molecule type" value="Genomic_DNA"/>
</dbReference>
<dbReference type="Proteomes" id="UP001501470">
    <property type="component" value="Unassembled WGS sequence"/>
</dbReference>